<keyword evidence="3" id="KW-0255">Endonuclease</keyword>
<name>A0ABV7CWH4_9BACI</name>
<accession>A0ABV7CWH4</accession>
<sequence length="279" mass="31442">MKRIYLLLSVLIAMVFLGSHAVGAQKADHSRGTTEKVKVMSYNMHHAVGEDNRLDLERIAEVIEDADADIIGLQEVDHHWSARSDFKDQAKLLADRLDMFYTYAANLDVEPAEEGEPRRQYGTAILSKYPILTSENYPLTRLGNTEQRGLLEAVINVKGNHVHVFNTHLALTPEERELQIQEVVDIAEQSKGPQVIMGDLNAIPESDEMVPMYAHYKDAFSGQDDAYTYSAANPTKRIDYIFTSEDLGVQNSRVIDTLASDHLPITTEILLDGPYTYYR</sequence>
<proteinExistence type="predicted"/>
<dbReference type="PANTHER" id="PTHR14859:SF15">
    <property type="entry name" value="ENDONUCLEASE_EXONUCLEASE_PHOSPHATASE DOMAIN-CONTAINING PROTEIN"/>
    <property type="match status" value="1"/>
</dbReference>
<dbReference type="InterPro" id="IPR036691">
    <property type="entry name" value="Endo/exonu/phosph_ase_sf"/>
</dbReference>
<dbReference type="RefSeq" id="WP_390272223.1">
    <property type="nucleotide sequence ID" value="NZ_JBHRSA010000042.1"/>
</dbReference>
<dbReference type="GO" id="GO:0004519">
    <property type="term" value="F:endonuclease activity"/>
    <property type="evidence" value="ECO:0007669"/>
    <property type="project" value="UniProtKB-KW"/>
</dbReference>
<evidence type="ECO:0000313" key="4">
    <source>
        <dbReference type="Proteomes" id="UP001595279"/>
    </source>
</evidence>
<dbReference type="SUPFAM" id="SSF56219">
    <property type="entry name" value="DNase I-like"/>
    <property type="match status" value="1"/>
</dbReference>
<dbReference type="Proteomes" id="UP001595279">
    <property type="component" value="Unassembled WGS sequence"/>
</dbReference>
<feature type="signal peptide" evidence="1">
    <location>
        <begin position="1"/>
        <end position="21"/>
    </location>
</feature>
<protein>
    <submittedName>
        <fullName evidence="3">Endonuclease/exonuclease/phosphatase family protein</fullName>
    </submittedName>
</protein>
<comment type="caution">
    <text evidence="3">The sequence shown here is derived from an EMBL/GenBank/DDBJ whole genome shotgun (WGS) entry which is preliminary data.</text>
</comment>
<dbReference type="EMBL" id="JBHRSA010000042">
    <property type="protein sequence ID" value="MFC3040715.1"/>
    <property type="molecule type" value="Genomic_DNA"/>
</dbReference>
<dbReference type="InterPro" id="IPR005135">
    <property type="entry name" value="Endo/exonuclease/phosphatase"/>
</dbReference>
<evidence type="ECO:0000256" key="1">
    <source>
        <dbReference type="SAM" id="SignalP"/>
    </source>
</evidence>
<organism evidence="3 4">
    <name type="scientific">Virgibacillus xinjiangensis</name>
    <dbReference type="NCBI Taxonomy" id="393090"/>
    <lineage>
        <taxon>Bacteria</taxon>
        <taxon>Bacillati</taxon>
        <taxon>Bacillota</taxon>
        <taxon>Bacilli</taxon>
        <taxon>Bacillales</taxon>
        <taxon>Bacillaceae</taxon>
        <taxon>Virgibacillus</taxon>
    </lineage>
</organism>
<keyword evidence="4" id="KW-1185">Reference proteome</keyword>
<keyword evidence="3" id="KW-0540">Nuclease</keyword>
<feature type="domain" description="Endonuclease/exonuclease/phosphatase" evidence="2">
    <location>
        <begin position="40"/>
        <end position="262"/>
    </location>
</feature>
<evidence type="ECO:0000259" key="2">
    <source>
        <dbReference type="Pfam" id="PF03372"/>
    </source>
</evidence>
<feature type="chain" id="PRO_5046594780" evidence="1">
    <location>
        <begin position="22"/>
        <end position="279"/>
    </location>
</feature>
<reference evidence="4" key="1">
    <citation type="journal article" date="2019" name="Int. J. Syst. Evol. Microbiol.">
        <title>The Global Catalogue of Microorganisms (GCM) 10K type strain sequencing project: providing services to taxonomists for standard genome sequencing and annotation.</title>
        <authorList>
            <consortium name="The Broad Institute Genomics Platform"/>
            <consortium name="The Broad Institute Genome Sequencing Center for Infectious Disease"/>
            <person name="Wu L."/>
            <person name="Ma J."/>
        </authorList>
    </citation>
    <scope>NUCLEOTIDE SEQUENCE [LARGE SCALE GENOMIC DNA]</scope>
    <source>
        <strain evidence="4">KCTC 13128</strain>
    </source>
</reference>
<dbReference type="PANTHER" id="PTHR14859">
    <property type="entry name" value="CALCOFLUOR WHITE HYPERSENSITIVE PROTEIN PRECURSOR"/>
    <property type="match status" value="1"/>
</dbReference>
<keyword evidence="1" id="KW-0732">Signal</keyword>
<dbReference type="Pfam" id="PF03372">
    <property type="entry name" value="Exo_endo_phos"/>
    <property type="match status" value="1"/>
</dbReference>
<dbReference type="Gene3D" id="3.60.10.10">
    <property type="entry name" value="Endonuclease/exonuclease/phosphatase"/>
    <property type="match status" value="1"/>
</dbReference>
<keyword evidence="3" id="KW-0378">Hydrolase</keyword>
<gene>
    <name evidence="3" type="ORF">ACFOGI_10690</name>
</gene>
<evidence type="ECO:0000313" key="3">
    <source>
        <dbReference type="EMBL" id="MFC3040715.1"/>
    </source>
</evidence>
<dbReference type="InterPro" id="IPR051916">
    <property type="entry name" value="GPI-anchor_lipid_remodeler"/>
</dbReference>